<dbReference type="OrthoDB" id="4078635at2759"/>
<evidence type="ECO:0000256" key="5">
    <source>
        <dbReference type="PIRNR" id="PIRNR001362"/>
    </source>
</evidence>
<evidence type="ECO:0000313" key="7">
    <source>
        <dbReference type="EMBL" id="KUJ16896.1"/>
    </source>
</evidence>
<dbReference type="Pfam" id="PF00463">
    <property type="entry name" value="ICL"/>
    <property type="match status" value="1"/>
</dbReference>
<dbReference type="NCBIfam" id="TIGR01346">
    <property type="entry name" value="isocit_lyase"/>
    <property type="match status" value="1"/>
</dbReference>
<keyword evidence="6" id="KW-0460">Magnesium</keyword>
<dbReference type="GO" id="GO:0004451">
    <property type="term" value="F:isocitrate lyase activity"/>
    <property type="evidence" value="ECO:0007669"/>
    <property type="project" value="InterPro"/>
</dbReference>
<dbReference type="PANTHER" id="PTHR21631:SF3">
    <property type="entry name" value="BIFUNCTIONAL GLYOXYLATE CYCLE PROTEIN"/>
    <property type="match status" value="1"/>
</dbReference>
<dbReference type="Proteomes" id="UP000070700">
    <property type="component" value="Unassembled WGS sequence"/>
</dbReference>
<dbReference type="InParanoid" id="A0A194X9Q4"/>
<keyword evidence="8" id="KW-1185">Reference proteome</keyword>
<dbReference type="STRING" id="149040.A0A194X9Q4"/>
<gene>
    <name evidence="7" type="ORF">LY89DRAFT_616532</name>
</gene>
<name>A0A194X9Q4_MOLSC</name>
<dbReference type="InterPro" id="IPR040442">
    <property type="entry name" value="Pyrv_kinase-like_dom_sf"/>
</dbReference>
<evidence type="ECO:0000313" key="8">
    <source>
        <dbReference type="Proteomes" id="UP000070700"/>
    </source>
</evidence>
<evidence type="ECO:0000256" key="6">
    <source>
        <dbReference type="PIRSR" id="PIRSR001362-3"/>
    </source>
</evidence>
<comment type="cofactor">
    <cofactor evidence="6">
        <name>Mg(2+)</name>
        <dbReference type="ChEBI" id="CHEBI:18420"/>
    </cofactor>
    <text evidence="6">Can also use Mn(2+) ion.</text>
</comment>
<dbReference type="GO" id="GO:0046872">
    <property type="term" value="F:metal ion binding"/>
    <property type="evidence" value="ECO:0007669"/>
    <property type="project" value="UniProtKB-KW"/>
</dbReference>
<accession>A0A194X9Q4</accession>
<dbReference type="EMBL" id="KQ947415">
    <property type="protein sequence ID" value="KUJ16896.1"/>
    <property type="molecule type" value="Genomic_DNA"/>
</dbReference>
<reference evidence="7 8" key="1">
    <citation type="submission" date="2015-10" db="EMBL/GenBank/DDBJ databases">
        <title>Full genome of DAOMC 229536 Phialocephala scopiformis, a fungal endophyte of spruce producing the potent anti-insectan compound rugulosin.</title>
        <authorList>
            <consortium name="DOE Joint Genome Institute"/>
            <person name="Walker A.K."/>
            <person name="Frasz S.L."/>
            <person name="Seifert K.A."/>
            <person name="Miller J.D."/>
            <person name="Mondo S.J."/>
            <person name="Labutti K."/>
            <person name="Lipzen A."/>
            <person name="Dockter R."/>
            <person name="Kennedy M."/>
            <person name="Grigoriev I.V."/>
            <person name="Spatafora J.W."/>
        </authorList>
    </citation>
    <scope>NUCLEOTIDE SEQUENCE [LARGE SCALE GENOMIC DNA]</scope>
    <source>
        <strain evidence="7 8">CBS 120377</strain>
    </source>
</reference>
<comment type="similarity">
    <text evidence="2 5">Belongs to the isocitrate lyase/PEP mutase superfamily. Isocitrate lyase family.</text>
</comment>
<dbReference type="PIRSF" id="PIRSF001362">
    <property type="entry name" value="Isocit_lyase"/>
    <property type="match status" value="1"/>
</dbReference>
<dbReference type="GO" id="GO:0019752">
    <property type="term" value="P:carboxylic acid metabolic process"/>
    <property type="evidence" value="ECO:0007669"/>
    <property type="project" value="InterPro"/>
</dbReference>
<keyword evidence="4 5" id="KW-0456">Lyase</keyword>
<protein>
    <recommendedName>
        <fullName evidence="5">Isocitrate lyase</fullName>
    </recommendedName>
</protein>
<dbReference type="GO" id="GO:0046421">
    <property type="term" value="F:methylisocitrate lyase activity"/>
    <property type="evidence" value="ECO:0007669"/>
    <property type="project" value="UniProtKB-EC"/>
</dbReference>
<proteinExistence type="inferred from homology"/>
<evidence type="ECO:0000256" key="4">
    <source>
        <dbReference type="ARBA" id="ARBA00023239"/>
    </source>
</evidence>
<evidence type="ECO:0000256" key="1">
    <source>
        <dbReference type="ARBA" id="ARBA00001050"/>
    </source>
</evidence>
<evidence type="ECO:0000256" key="2">
    <source>
        <dbReference type="ARBA" id="ARBA00005704"/>
    </source>
</evidence>
<dbReference type="KEGG" id="psco:LY89DRAFT_616532"/>
<keyword evidence="6" id="KW-0479">Metal-binding</keyword>
<dbReference type="Gene3D" id="3.20.20.60">
    <property type="entry name" value="Phosphoenolpyruvate-binding domains"/>
    <property type="match status" value="1"/>
</dbReference>
<dbReference type="AlphaFoldDB" id="A0A194X9Q4"/>
<dbReference type="InterPro" id="IPR015813">
    <property type="entry name" value="Pyrv/PenolPyrv_kinase-like_dom"/>
</dbReference>
<comment type="catalytic activity">
    <reaction evidence="1">
        <text>(2S,3R)-3-hydroxybutane-1,2,3-tricarboxylate = pyruvate + succinate</text>
        <dbReference type="Rhea" id="RHEA:16809"/>
        <dbReference type="ChEBI" id="CHEBI:15361"/>
        <dbReference type="ChEBI" id="CHEBI:30031"/>
        <dbReference type="ChEBI" id="CHEBI:57429"/>
        <dbReference type="EC" id="4.1.3.30"/>
    </reaction>
</comment>
<evidence type="ECO:0000256" key="3">
    <source>
        <dbReference type="ARBA" id="ARBA00011881"/>
    </source>
</evidence>
<dbReference type="Gene3D" id="1.10.10.850">
    <property type="match status" value="1"/>
</dbReference>
<feature type="binding site" evidence="6">
    <location>
        <position position="170"/>
    </location>
    <ligand>
        <name>Mg(2+)</name>
        <dbReference type="ChEBI" id="CHEBI:18420"/>
    </ligand>
</feature>
<dbReference type="PANTHER" id="PTHR21631">
    <property type="entry name" value="ISOCITRATE LYASE/MALATE SYNTHASE"/>
    <property type="match status" value="1"/>
</dbReference>
<dbReference type="SUPFAM" id="SSF51621">
    <property type="entry name" value="Phosphoenolpyruvate/pyruvate domain"/>
    <property type="match status" value="1"/>
</dbReference>
<dbReference type="RefSeq" id="XP_018071251.1">
    <property type="nucleotide sequence ID" value="XM_018210770.1"/>
</dbReference>
<organism evidence="7 8">
    <name type="scientific">Mollisia scopiformis</name>
    <name type="common">Conifer needle endophyte fungus</name>
    <name type="synonym">Phialocephala scopiformis</name>
    <dbReference type="NCBI Taxonomy" id="149040"/>
    <lineage>
        <taxon>Eukaryota</taxon>
        <taxon>Fungi</taxon>
        <taxon>Dikarya</taxon>
        <taxon>Ascomycota</taxon>
        <taxon>Pezizomycotina</taxon>
        <taxon>Leotiomycetes</taxon>
        <taxon>Helotiales</taxon>
        <taxon>Mollisiaceae</taxon>
        <taxon>Mollisia</taxon>
    </lineage>
</organism>
<comment type="subunit">
    <text evidence="3">Homotetramer.</text>
</comment>
<dbReference type="GeneID" id="28820496"/>
<dbReference type="InterPro" id="IPR006254">
    <property type="entry name" value="Isocitrate_lyase"/>
</dbReference>
<sequence>MPKITQSLDAEQAEFDAKVKQIEEWWNTPRQAHIQRPYSATRIASLRGLLPQKYASSDMALKLWAQLNEHRANGTHEMTFGVTDPIIASQMAKYSQSLYVSGALCGFSEVSEPGMDCCDYPLDTVPKVVDKIFKSQCWHSQRQNHYRMLQSKEARANLENWDYLTPIVADGDMGFGGLTSTVKMTKLFVEAGVAMFHLDDLAIGKKKFTVGQGRTVVPTSEYLDRLTAARMQIDIMGADTMLLCRCDVDHSEFITDVIDVRDHKYVRGATLPVKSLQETLKEAVEAGSPNLLTVRAEWIASAKLLTFDEAVQAIATEAEYAAYTSKLGSGVKSIRERRSAAKETVSEEIFFDWDLPRSREGQFFYKSCVSAIVERALLAAPLGDVTWARMDMPNWKDIVSFHTQIREVYPDRLFAFGYTGDYDYPKAGFSPEAIKSFPSDMAKLGVAWQVQPIWALQGINYQTEKFAKLWRERGIEGYVEEIQKPALATKPLTDGFEKPSYSGSYLCDTFWDTVAVRDIGEGQGGKISEKRIR</sequence>